<dbReference type="UniPathway" id="UPA00143"/>
<evidence type="ECO:0000259" key="16">
    <source>
        <dbReference type="PROSITE" id="PS51154"/>
    </source>
</evidence>
<dbReference type="SMART" id="SM00557">
    <property type="entry name" value="IG_FLMN"/>
    <property type="match status" value="2"/>
</dbReference>
<feature type="repeat" description="Filamin" evidence="12">
    <location>
        <begin position="37"/>
        <end position="129"/>
    </location>
</feature>
<keyword evidence="9 11" id="KW-0863">Zinc-finger</keyword>
<comment type="similarity">
    <text evidence="3">Belongs to the TRIM/RBCC family.</text>
</comment>
<comment type="similarity">
    <text evidence="4">Belongs to the Deltex family.</text>
</comment>
<dbReference type="InterPro" id="IPR001298">
    <property type="entry name" value="Filamin/ABP280_rpt"/>
</dbReference>
<evidence type="ECO:0000256" key="7">
    <source>
        <dbReference type="ARBA" id="ARBA00022723"/>
    </source>
</evidence>
<dbReference type="InterPro" id="IPR013083">
    <property type="entry name" value="Znf_RING/FYVE/PHD"/>
</dbReference>
<keyword evidence="7" id="KW-0479">Metal-binding</keyword>
<evidence type="ECO:0000256" key="11">
    <source>
        <dbReference type="PROSITE-ProRule" id="PRU00024"/>
    </source>
</evidence>
<organism evidence="17 18">
    <name type="scientific">Pocillopora damicornis</name>
    <name type="common">Cauliflower coral</name>
    <name type="synonym">Millepora damicornis</name>
    <dbReference type="NCBI Taxonomy" id="46731"/>
    <lineage>
        <taxon>Eukaryota</taxon>
        <taxon>Metazoa</taxon>
        <taxon>Cnidaria</taxon>
        <taxon>Anthozoa</taxon>
        <taxon>Hexacorallia</taxon>
        <taxon>Scleractinia</taxon>
        <taxon>Astrocoeniina</taxon>
        <taxon>Pocilloporidae</taxon>
        <taxon>Pocillopora</taxon>
    </lineage>
</organism>
<dbReference type="Pfam" id="PF00643">
    <property type="entry name" value="zf-B_box"/>
    <property type="match status" value="2"/>
</dbReference>
<dbReference type="InterPro" id="IPR001841">
    <property type="entry name" value="Znf_RING"/>
</dbReference>
<evidence type="ECO:0000256" key="8">
    <source>
        <dbReference type="ARBA" id="ARBA00022737"/>
    </source>
</evidence>
<dbReference type="Proteomes" id="UP000275408">
    <property type="component" value="Unassembled WGS sequence"/>
</dbReference>
<feature type="repeat" description="Filamin" evidence="12">
    <location>
        <begin position="884"/>
        <end position="986"/>
    </location>
</feature>
<dbReference type="Gene3D" id="3.30.390.130">
    <property type="match status" value="1"/>
</dbReference>
<name>A0A3M6TRV9_POCDA</name>
<dbReference type="OrthoDB" id="527344at2759"/>
<dbReference type="Pfam" id="PF01661">
    <property type="entry name" value="Macro"/>
    <property type="match status" value="1"/>
</dbReference>
<comment type="catalytic activity">
    <reaction evidence="1">
        <text>S-ubiquitinyl-[E2 ubiquitin-conjugating enzyme]-L-cysteine + [acceptor protein]-L-lysine = [E2 ubiquitin-conjugating enzyme]-L-cysteine + N(6)-ubiquitinyl-[acceptor protein]-L-lysine.</text>
        <dbReference type="EC" id="2.3.2.27"/>
    </reaction>
</comment>
<comment type="pathway">
    <text evidence="2">Protein modification; protein ubiquitination.</text>
</comment>
<dbReference type="Pfam" id="PF00630">
    <property type="entry name" value="Filamin"/>
    <property type="match status" value="2"/>
</dbReference>
<dbReference type="InterPro" id="IPR000315">
    <property type="entry name" value="Znf_B-box"/>
</dbReference>
<dbReference type="Gene3D" id="3.30.40.10">
    <property type="entry name" value="Zinc/RING finger domain, C3HC4 (zinc finger)"/>
    <property type="match status" value="2"/>
</dbReference>
<evidence type="ECO:0000256" key="10">
    <source>
        <dbReference type="ARBA" id="ARBA00022833"/>
    </source>
</evidence>
<evidence type="ECO:0000313" key="18">
    <source>
        <dbReference type="Proteomes" id="UP000275408"/>
    </source>
</evidence>
<keyword evidence="18" id="KW-1185">Reference proteome</keyword>
<feature type="compositionally biased region" description="Low complexity" evidence="13">
    <location>
        <begin position="893"/>
        <end position="903"/>
    </location>
</feature>
<dbReference type="InterPro" id="IPR039399">
    <property type="entry name" value="Deltex_C_sf"/>
</dbReference>
<dbReference type="InterPro" id="IPR002589">
    <property type="entry name" value="Macro_dom"/>
</dbReference>
<dbReference type="PROSITE" id="PS50119">
    <property type="entry name" value="ZF_BBOX"/>
    <property type="match status" value="2"/>
</dbReference>
<gene>
    <name evidence="17" type="ORF">pdam_00002481</name>
</gene>
<dbReference type="SUPFAM" id="SSF57850">
    <property type="entry name" value="RING/U-box"/>
    <property type="match status" value="2"/>
</dbReference>
<dbReference type="InterPro" id="IPR017868">
    <property type="entry name" value="Filamin/ABP280_repeat-like"/>
</dbReference>
<dbReference type="GO" id="GO:0061630">
    <property type="term" value="F:ubiquitin protein ligase activity"/>
    <property type="evidence" value="ECO:0007669"/>
    <property type="project" value="UniProtKB-EC"/>
</dbReference>
<dbReference type="CDD" id="cd19757">
    <property type="entry name" value="Bbox1"/>
    <property type="match status" value="1"/>
</dbReference>
<dbReference type="SUPFAM" id="SSF52949">
    <property type="entry name" value="Macro domain-like"/>
    <property type="match status" value="1"/>
</dbReference>
<dbReference type="SMART" id="SM00506">
    <property type="entry name" value="A1pp"/>
    <property type="match status" value="1"/>
</dbReference>
<dbReference type="GO" id="GO:0007219">
    <property type="term" value="P:Notch signaling pathway"/>
    <property type="evidence" value="ECO:0007669"/>
    <property type="project" value="InterPro"/>
</dbReference>
<keyword evidence="10" id="KW-0862">Zinc</keyword>
<dbReference type="InterPro" id="IPR039398">
    <property type="entry name" value="Deltex_fam"/>
</dbReference>
<dbReference type="GO" id="GO:0008270">
    <property type="term" value="F:zinc ion binding"/>
    <property type="evidence" value="ECO:0007669"/>
    <property type="project" value="UniProtKB-KW"/>
</dbReference>
<evidence type="ECO:0000256" key="4">
    <source>
        <dbReference type="ARBA" id="ARBA00009413"/>
    </source>
</evidence>
<keyword evidence="6" id="KW-0808">Transferase</keyword>
<dbReference type="Pfam" id="PF13639">
    <property type="entry name" value="zf-RING_2"/>
    <property type="match status" value="1"/>
</dbReference>
<dbReference type="PROSITE" id="PS00518">
    <property type="entry name" value="ZF_RING_1"/>
    <property type="match status" value="1"/>
</dbReference>
<evidence type="ECO:0000259" key="14">
    <source>
        <dbReference type="PROSITE" id="PS50089"/>
    </source>
</evidence>
<reference evidence="17 18" key="1">
    <citation type="journal article" date="2018" name="Sci. Rep.">
        <title>Comparative analysis of the Pocillopora damicornis genome highlights role of immune system in coral evolution.</title>
        <authorList>
            <person name="Cunning R."/>
            <person name="Bay R.A."/>
            <person name="Gillette P."/>
            <person name="Baker A.C."/>
            <person name="Traylor-Knowles N."/>
        </authorList>
    </citation>
    <scope>NUCLEOTIDE SEQUENCE [LARGE SCALE GENOMIC DNA]</scope>
    <source>
        <strain evidence="17">RSMAS</strain>
        <tissue evidence="17">Whole animal</tissue>
    </source>
</reference>
<dbReference type="Gene3D" id="3.40.220.10">
    <property type="entry name" value="Leucine Aminopeptidase, subunit E, domain 1"/>
    <property type="match status" value="1"/>
</dbReference>
<dbReference type="CDD" id="cd16449">
    <property type="entry name" value="RING-HC"/>
    <property type="match status" value="1"/>
</dbReference>
<feature type="domain" description="B box-type" evidence="15">
    <location>
        <begin position="680"/>
        <end position="720"/>
    </location>
</feature>
<proteinExistence type="inferred from homology"/>
<dbReference type="PROSITE" id="PS51154">
    <property type="entry name" value="MACRO"/>
    <property type="match status" value="1"/>
</dbReference>
<dbReference type="InterPro" id="IPR039396">
    <property type="entry name" value="Deltex_C"/>
</dbReference>
<protein>
    <recommendedName>
        <fullName evidence="5">RING-type E3 ubiquitin transferase</fullName>
        <ecNumber evidence="5">2.3.2.27</ecNumber>
    </recommendedName>
</protein>
<feature type="domain" description="Macro" evidence="16">
    <location>
        <begin position="333"/>
        <end position="523"/>
    </location>
</feature>
<evidence type="ECO:0000256" key="1">
    <source>
        <dbReference type="ARBA" id="ARBA00000900"/>
    </source>
</evidence>
<dbReference type="Gene3D" id="3.30.160.60">
    <property type="entry name" value="Classic Zinc Finger"/>
    <property type="match status" value="1"/>
</dbReference>
<accession>A0A3M6TRV9</accession>
<feature type="domain" description="RING-type" evidence="14">
    <location>
        <begin position="540"/>
        <end position="585"/>
    </location>
</feature>
<sequence length="1182" mass="132934">MELNYYVFKYVPNDFTSTNESPGELLKSKTVPLLSEAEGKGLTEGTQGEDCAFKVITKDLQAKNSHSEIDEVFVDIKSTQTGTSLKVNIADSKDGCYKVSYQPETAGDFFVSVNVAGEAIKNSPFQLKVREQPTRRKKHGKSTASTGGEGVIIQHADPKINFSGTSEKEATIYDFDRFEVEPLTMKLLHRVYENRLREIEDAHGVDILWEENAPQVQIRPATTVSKTHHKGIEEFINLYLDFYPKMRREEIVLELSDSKGLTTVDIRSLEAENNVVIEMKENKLVVYAEESNISVAVQALKKTLGLLLGKRKGARRGQRNTKSKNSFQNIPSAQVLSQGLTNGLKLSLHQSDITDEMVDAIVNAANEWLQHGGGVAAAIVRKGGRIIQEESNRIMAQRRRRPLRVGDAVHTGAGTLPCKFVIHTVGPRWDSFDKDRCVSLLRLACIKSLCLAAQLELCSIALPPISSGIFGIPKDICAQVMFGAMEEFSSSVDAEFSTLREIRIVIIDDGTITVFYEEFLKPMAAQCRSFFDDVKKELECCVCQEQFEENNEPKILKCLHTFCKSCLERWLRQQGGRQLSCPTCRQITECPNNNINSLPSNLFYKQMVGIVEAYRGKGREDSPQCGNCDQRRSLKFYCSDCNCFLCEECSMAHKKLKVLSGHHVKEIGNFVSSDAQDYARKLNVCKEHKDQVRFYCDQCVTCICRDCAILEHRDHNFVSIDKGLDKKRSEIGTKMGDVLTNGSRLRKEKEFLKAQRVRMSKSIDKAKDEVHRVAERNIALIRQHESSVTEQLINQKDVFEAEFSNAVFRMDERLAEIESGLEFCNDILRRNNLPEILNVEEILEQRFKELSKPSDVNMKPNCSEVKYVSNDLFSLKESPGKVMTTKTVPSLSEAEGTGLTEGTQGEDCDFTVITKDSHGSKTYSEIDEILVDITSLQTGTALQVNVTDSNNGCYTVSFKPETAGDFNVSVRVADEPIKGSPFQLKVEKKIRKLKDHQPFGLIEEGKTCQVCFYNVVPLFQLQCGHYKYCKGCKEKLLGEYDTFCYICRRKVLFLGNQPTGHMTCRRDSGPSLPGYEAFETIVLGFNFDRGIQGEEHPNPGVPYLGLFCSAYLPRNQEGQTLCELLRRAFDARLLFTIGADNTILFNDIELKTSRSGGPFKCGYPDSGYLDRLKNQLALKGVK</sequence>
<dbReference type="EMBL" id="RCHS01003049">
    <property type="protein sequence ID" value="RMX44135.1"/>
    <property type="molecule type" value="Genomic_DNA"/>
</dbReference>
<evidence type="ECO:0000256" key="6">
    <source>
        <dbReference type="ARBA" id="ARBA00022679"/>
    </source>
</evidence>
<feature type="region of interest" description="Disordered" evidence="13">
    <location>
        <begin position="884"/>
        <end position="903"/>
    </location>
</feature>
<dbReference type="PANTHER" id="PTHR12622">
    <property type="entry name" value="DELTEX-RELATED"/>
    <property type="match status" value="1"/>
</dbReference>
<dbReference type="SMART" id="SM00184">
    <property type="entry name" value="RING"/>
    <property type="match status" value="2"/>
</dbReference>
<evidence type="ECO:0000256" key="13">
    <source>
        <dbReference type="SAM" id="MobiDB-lite"/>
    </source>
</evidence>
<evidence type="ECO:0000259" key="15">
    <source>
        <dbReference type="PROSITE" id="PS50119"/>
    </source>
</evidence>
<dbReference type="InterPro" id="IPR013783">
    <property type="entry name" value="Ig-like_fold"/>
</dbReference>
<evidence type="ECO:0000256" key="9">
    <source>
        <dbReference type="ARBA" id="ARBA00022771"/>
    </source>
</evidence>
<keyword evidence="8" id="KW-0677">Repeat</keyword>
<dbReference type="InterPro" id="IPR014756">
    <property type="entry name" value="Ig_E-set"/>
</dbReference>
<dbReference type="SMART" id="SM00336">
    <property type="entry name" value="BBOX"/>
    <property type="match status" value="2"/>
</dbReference>
<evidence type="ECO:0000256" key="12">
    <source>
        <dbReference type="PROSITE-ProRule" id="PRU00087"/>
    </source>
</evidence>
<comment type="caution">
    <text evidence="17">The sequence shown here is derived from an EMBL/GenBank/DDBJ whole genome shotgun (WGS) entry which is preliminary data.</text>
</comment>
<dbReference type="InterPro" id="IPR017907">
    <property type="entry name" value="Znf_RING_CS"/>
</dbReference>
<dbReference type="SUPFAM" id="SSF81296">
    <property type="entry name" value="E set domains"/>
    <property type="match status" value="2"/>
</dbReference>
<dbReference type="SUPFAM" id="SSF57845">
    <property type="entry name" value="B-box zinc-binding domain"/>
    <property type="match status" value="1"/>
</dbReference>
<dbReference type="AlphaFoldDB" id="A0A3M6TRV9"/>
<dbReference type="InterPro" id="IPR043472">
    <property type="entry name" value="Macro_dom-like"/>
</dbReference>
<evidence type="ECO:0000256" key="2">
    <source>
        <dbReference type="ARBA" id="ARBA00004906"/>
    </source>
</evidence>
<dbReference type="Pfam" id="PF18102">
    <property type="entry name" value="DTC"/>
    <property type="match status" value="1"/>
</dbReference>
<dbReference type="PROSITE" id="PS50194">
    <property type="entry name" value="FILAMIN_REPEAT"/>
    <property type="match status" value="2"/>
</dbReference>
<dbReference type="PROSITE" id="PS50089">
    <property type="entry name" value="ZF_RING_2"/>
    <property type="match status" value="2"/>
</dbReference>
<dbReference type="EC" id="2.3.2.27" evidence="5"/>
<dbReference type="Pfam" id="PF13920">
    <property type="entry name" value="zf-C3HC4_3"/>
    <property type="match status" value="1"/>
</dbReference>
<evidence type="ECO:0000256" key="5">
    <source>
        <dbReference type="ARBA" id="ARBA00012483"/>
    </source>
</evidence>
<dbReference type="Gene3D" id="2.60.40.10">
    <property type="entry name" value="Immunoglobulins"/>
    <property type="match status" value="2"/>
</dbReference>
<evidence type="ECO:0000256" key="3">
    <source>
        <dbReference type="ARBA" id="ARBA00008518"/>
    </source>
</evidence>
<dbReference type="CDD" id="cd02907">
    <property type="entry name" value="Macro_Af1521_BAL-like"/>
    <property type="match status" value="1"/>
</dbReference>
<feature type="domain" description="B box-type" evidence="15">
    <location>
        <begin position="620"/>
        <end position="667"/>
    </location>
</feature>
<evidence type="ECO:0000313" key="17">
    <source>
        <dbReference type="EMBL" id="RMX44135.1"/>
    </source>
</evidence>
<feature type="domain" description="RING-type" evidence="14">
    <location>
        <begin position="1008"/>
        <end position="1048"/>
    </location>
</feature>
<dbReference type="GO" id="GO:0016567">
    <property type="term" value="P:protein ubiquitination"/>
    <property type="evidence" value="ECO:0007669"/>
    <property type="project" value="UniProtKB-UniPathway"/>
</dbReference>